<evidence type="ECO:0000313" key="1">
    <source>
        <dbReference type="EMBL" id="KAI8000703.1"/>
    </source>
</evidence>
<reference evidence="1 2" key="1">
    <citation type="journal article" date="2022" name="Plant J.">
        <title>Chromosome-level genome of Camellia lanceoleosa provides a valuable resource for understanding genome evolution and self-incompatibility.</title>
        <authorList>
            <person name="Gong W."/>
            <person name="Xiao S."/>
            <person name="Wang L."/>
            <person name="Liao Z."/>
            <person name="Chang Y."/>
            <person name="Mo W."/>
            <person name="Hu G."/>
            <person name="Li W."/>
            <person name="Zhao G."/>
            <person name="Zhu H."/>
            <person name="Hu X."/>
            <person name="Ji K."/>
            <person name="Xiang X."/>
            <person name="Song Q."/>
            <person name="Yuan D."/>
            <person name="Jin S."/>
            <person name="Zhang L."/>
        </authorList>
    </citation>
    <scope>NUCLEOTIDE SEQUENCE [LARGE SCALE GENOMIC DNA]</scope>
    <source>
        <strain evidence="1">SQ_2022a</strain>
    </source>
</reference>
<comment type="caution">
    <text evidence="1">The sequence shown here is derived from an EMBL/GenBank/DDBJ whole genome shotgun (WGS) entry which is preliminary data.</text>
</comment>
<accession>A0ACC0GJN5</accession>
<evidence type="ECO:0000313" key="2">
    <source>
        <dbReference type="Proteomes" id="UP001060215"/>
    </source>
</evidence>
<name>A0ACC0GJN5_9ERIC</name>
<organism evidence="1 2">
    <name type="scientific">Camellia lanceoleosa</name>
    <dbReference type="NCBI Taxonomy" id="1840588"/>
    <lineage>
        <taxon>Eukaryota</taxon>
        <taxon>Viridiplantae</taxon>
        <taxon>Streptophyta</taxon>
        <taxon>Embryophyta</taxon>
        <taxon>Tracheophyta</taxon>
        <taxon>Spermatophyta</taxon>
        <taxon>Magnoliopsida</taxon>
        <taxon>eudicotyledons</taxon>
        <taxon>Gunneridae</taxon>
        <taxon>Pentapetalae</taxon>
        <taxon>asterids</taxon>
        <taxon>Ericales</taxon>
        <taxon>Theaceae</taxon>
        <taxon>Camellia</taxon>
    </lineage>
</organism>
<dbReference type="Proteomes" id="UP001060215">
    <property type="component" value="Chromosome 8"/>
</dbReference>
<sequence length="81" mass="9537">MKAVEDEQVDAKANNFINRFRQQLKLQRLDFIRRYKHMISRGGAKHSTVVKSLPVALNNVFYAQIILQQFEVLLHHLTEKC</sequence>
<protein>
    <submittedName>
        <fullName evidence="1">Pathogen-associated molecular patterns-induced protein A70</fullName>
    </submittedName>
</protein>
<gene>
    <name evidence="1" type="ORF">LOK49_LG09G00624</name>
</gene>
<dbReference type="EMBL" id="CM045765">
    <property type="protein sequence ID" value="KAI8000703.1"/>
    <property type="molecule type" value="Genomic_DNA"/>
</dbReference>
<proteinExistence type="predicted"/>
<keyword evidence="2" id="KW-1185">Reference proteome</keyword>